<comment type="caution">
    <text evidence="1">The sequence shown here is derived from an EMBL/GenBank/DDBJ whole genome shotgun (WGS) entry which is preliminary data.</text>
</comment>
<dbReference type="EMBL" id="SGXG01000001">
    <property type="protein sequence ID" value="RZS98556.1"/>
    <property type="molecule type" value="Genomic_DNA"/>
</dbReference>
<name>A0A4Q7PDU3_9BACT</name>
<gene>
    <name evidence="1" type="ORF">BC751_4216</name>
</gene>
<proteinExistence type="predicted"/>
<dbReference type="AlphaFoldDB" id="A0A4Q7PDU3"/>
<evidence type="ECO:0000313" key="1">
    <source>
        <dbReference type="EMBL" id="RZS98556.1"/>
    </source>
</evidence>
<accession>A0A4Q7PDU3</accession>
<organism evidence="1 2">
    <name type="scientific">Cecembia calidifontis</name>
    <dbReference type="NCBI Taxonomy" id="1187080"/>
    <lineage>
        <taxon>Bacteria</taxon>
        <taxon>Pseudomonadati</taxon>
        <taxon>Bacteroidota</taxon>
        <taxon>Cytophagia</taxon>
        <taxon>Cytophagales</taxon>
        <taxon>Cyclobacteriaceae</taxon>
        <taxon>Cecembia</taxon>
    </lineage>
</organism>
<reference evidence="1 2" key="1">
    <citation type="submission" date="2019-02" db="EMBL/GenBank/DDBJ databases">
        <title>Genomic Encyclopedia of Archaeal and Bacterial Type Strains, Phase II (KMG-II): from individual species to whole genera.</title>
        <authorList>
            <person name="Goeker M."/>
        </authorList>
    </citation>
    <scope>NUCLEOTIDE SEQUENCE [LARGE SCALE GENOMIC DNA]</scope>
    <source>
        <strain evidence="1 2">DSM 21411</strain>
    </source>
</reference>
<sequence>MERAFDFNQNIPQQSKILDTPVQLQNQHLIIQNDLANQVIGEERQTYAAMMPEERKILLTKASNKAFKAKFKPIMLFVKQKNIKGDKSISLQEFFADHPDLSQENQVLKYSFDEKEGILEIHIL</sequence>
<dbReference type="RefSeq" id="WP_130277233.1">
    <property type="nucleotide sequence ID" value="NZ_SGXG01000001.1"/>
</dbReference>
<keyword evidence="2" id="KW-1185">Reference proteome</keyword>
<dbReference type="OrthoDB" id="838780at2"/>
<dbReference type="Proteomes" id="UP000292209">
    <property type="component" value="Unassembled WGS sequence"/>
</dbReference>
<evidence type="ECO:0000313" key="2">
    <source>
        <dbReference type="Proteomes" id="UP000292209"/>
    </source>
</evidence>
<protein>
    <submittedName>
        <fullName evidence="1">Uncharacterized protein</fullName>
    </submittedName>
</protein>